<keyword evidence="2" id="KW-1185">Reference proteome</keyword>
<dbReference type="InterPro" id="IPR000653">
    <property type="entry name" value="DegT/StrS_aminotransferase"/>
</dbReference>
<dbReference type="SUPFAM" id="SSF53383">
    <property type="entry name" value="PLP-dependent transferases"/>
    <property type="match status" value="1"/>
</dbReference>
<keyword evidence="1" id="KW-0808">Transferase</keyword>
<dbReference type="Gene3D" id="3.90.1150.10">
    <property type="entry name" value="Aspartate Aminotransferase, domain 1"/>
    <property type="match status" value="1"/>
</dbReference>
<gene>
    <name evidence="1" type="ORF">CDA63_19870</name>
</gene>
<reference evidence="1 2" key="1">
    <citation type="submission" date="2017-06" db="EMBL/GenBank/DDBJ databases">
        <title>Hymenobacter amundsenii sp. nov. isolated from regoliths in Antarctica.</title>
        <authorList>
            <person name="Sedlacek I."/>
            <person name="Kralova S."/>
            <person name="Pantucek R."/>
            <person name="Svec P."/>
            <person name="Holochova P."/>
            <person name="Stankova E."/>
            <person name="Vrbovska V."/>
            <person name="Busse H.-J."/>
        </authorList>
    </citation>
    <scope>NUCLEOTIDE SEQUENCE [LARGE SCALE GENOMIC DNA]</scope>
    <source>
        <strain evidence="1 2">CCM 8682</strain>
    </source>
</reference>
<dbReference type="Proteomes" id="UP000197277">
    <property type="component" value="Unassembled WGS sequence"/>
</dbReference>
<name>A0A246FFS2_9BACT</name>
<proteinExistence type="predicted"/>
<organism evidence="1 2">
    <name type="scientific">Hymenobacter amundsenii</name>
    <dbReference type="NCBI Taxonomy" id="2006685"/>
    <lineage>
        <taxon>Bacteria</taxon>
        <taxon>Pseudomonadati</taxon>
        <taxon>Bacteroidota</taxon>
        <taxon>Cytophagia</taxon>
        <taxon>Cytophagales</taxon>
        <taxon>Hymenobacteraceae</taxon>
        <taxon>Hymenobacter</taxon>
    </lineage>
</organism>
<protein>
    <submittedName>
        <fullName evidence="1">DegT/DnrJ/EryC1/StrS aminotransferase</fullName>
    </submittedName>
</protein>
<dbReference type="InterPro" id="IPR015424">
    <property type="entry name" value="PyrdxlP-dep_Trfase"/>
</dbReference>
<dbReference type="EMBL" id="NIRR01000080">
    <property type="protein sequence ID" value="OWP61349.1"/>
    <property type="molecule type" value="Genomic_DNA"/>
</dbReference>
<dbReference type="GO" id="GO:0008483">
    <property type="term" value="F:transaminase activity"/>
    <property type="evidence" value="ECO:0007669"/>
    <property type="project" value="UniProtKB-KW"/>
</dbReference>
<feature type="non-terminal residue" evidence="1">
    <location>
        <position position="1"/>
    </location>
</feature>
<dbReference type="InterPro" id="IPR015422">
    <property type="entry name" value="PyrdxlP-dep_Trfase_small"/>
</dbReference>
<accession>A0A246FFS2</accession>
<keyword evidence="1" id="KW-0032">Aminotransferase</keyword>
<dbReference type="AlphaFoldDB" id="A0A246FFS2"/>
<evidence type="ECO:0000313" key="2">
    <source>
        <dbReference type="Proteomes" id="UP000197277"/>
    </source>
</evidence>
<evidence type="ECO:0000313" key="1">
    <source>
        <dbReference type="EMBL" id="OWP61349.1"/>
    </source>
</evidence>
<sequence length="49" mass="5022">QAYAAMQLPAGALPIAEELAATCLSLPLYPGISEKQVQAVAAAICSFTE</sequence>
<dbReference type="Pfam" id="PF01041">
    <property type="entry name" value="DegT_DnrJ_EryC1"/>
    <property type="match status" value="1"/>
</dbReference>
<comment type="caution">
    <text evidence="1">The sequence shown here is derived from an EMBL/GenBank/DDBJ whole genome shotgun (WGS) entry which is preliminary data.</text>
</comment>